<evidence type="ECO:0000313" key="3">
    <source>
        <dbReference type="Proteomes" id="UP001190700"/>
    </source>
</evidence>
<protein>
    <recommendedName>
        <fullName evidence="1">DUF4116 domain-containing protein</fullName>
    </recommendedName>
</protein>
<organism evidence="2 3">
    <name type="scientific">Cymbomonas tetramitiformis</name>
    <dbReference type="NCBI Taxonomy" id="36881"/>
    <lineage>
        <taxon>Eukaryota</taxon>
        <taxon>Viridiplantae</taxon>
        <taxon>Chlorophyta</taxon>
        <taxon>Pyramimonadophyceae</taxon>
        <taxon>Pyramimonadales</taxon>
        <taxon>Pyramimonadaceae</taxon>
        <taxon>Cymbomonas</taxon>
    </lineage>
</organism>
<evidence type="ECO:0000313" key="2">
    <source>
        <dbReference type="EMBL" id="KAK3251153.1"/>
    </source>
</evidence>
<comment type="caution">
    <text evidence="2">The sequence shown here is derived from an EMBL/GenBank/DDBJ whole genome shotgun (WGS) entry which is preliminary data.</text>
</comment>
<dbReference type="Proteomes" id="UP001190700">
    <property type="component" value="Unassembled WGS sequence"/>
</dbReference>
<dbReference type="EMBL" id="LGRX02026236">
    <property type="protein sequence ID" value="KAK3251153.1"/>
    <property type="molecule type" value="Genomic_DNA"/>
</dbReference>
<reference evidence="2 3" key="1">
    <citation type="journal article" date="2015" name="Genome Biol. Evol.">
        <title>Comparative Genomics of a Bacterivorous Green Alga Reveals Evolutionary Causalities and Consequences of Phago-Mixotrophic Mode of Nutrition.</title>
        <authorList>
            <person name="Burns J.A."/>
            <person name="Paasch A."/>
            <person name="Narechania A."/>
            <person name="Kim E."/>
        </authorList>
    </citation>
    <scope>NUCLEOTIDE SEQUENCE [LARGE SCALE GENOMIC DNA]</scope>
    <source>
        <strain evidence="2 3">PLY_AMNH</strain>
    </source>
</reference>
<feature type="domain" description="DUF4116" evidence="1">
    <location>
        <begin position="294"/>
        <end position="337"/>
    </location>
</feature>
<name>A0AAE0F464_9CHLO</name>
<dbReference type="AlphaFoldDB" id="A0AAE0F464"/>
<gene>
    <name evidence="2" type="ORF">CYMTET_39505</name>
</gene>
<evidence type="ECO:0000259" key="1">
    <source>
        <dbReference type="Pfam" id="PF13475"/>
    </source>
</evidence>
<dbReference type="InterPro" id="IPR025197">
    <property type="entry name" value="DUF4116"/>
</dbReference>
<proteinExistence type="predicted"/>
<accession>A0AAE0F464</accession>
<keyword evidence="3" id="KW-1185">Reference proteome</keyword>
<sequence>MMMNISQTTRYHCDTQETCCSSSTTRSLNTTHVRQITAYHKPILRRSVQSAKVALPRVRKRYSFAARIADQAADFCCPLHLSGATSRCLASQQVSAMGDAEAKAAALESVTQNPGTLKGLSEELRGDRDVVRAAMVAVAREYDNGRSSYDMLTLLEHASEELLADRAFVLELVGINGTCLGQCVSKGHGFVNDREVLLTALRSPEGIGSPGGLGGWYRSTDLYDKVWDKVSAELKADKEVVLLAVHEHVCGMEKVSKELKADKDVALAFVTCSKFHSTWFSPKMELLPPALLADRDVISAAVSMNGLLLKFAPAPLRDDRELALIAVANGDALPLLSKRLRDDKEVVMRALTSKYPDERLTIENFNSGAQYASSRLREDKEVVLAAMERSVFQFGLAANSLRDDVPFALQALAREGKLLKKCGATVKADREAVLTALRNGGLLQDAAESLRGDRELLLEAVKGSAQVSDGPQQDRNVVMNMAHHFEAAVPELREDLEIVMAMVERGLSPIWFNRMLSDRLKADRGLLLAMTTRYPDVLESAPKELCAEKAFALEAVRCNSGALKYLSKENQADPDVGKAAYPDSNPLDFPAHLLGNYHYYEKEGSSGDWGSSSRDLTLEAYGVAKYYEQDVFDRDTDSTYTTYGNWSYSEDPTPMVTFKGHTKTGKENYDSDTTCQVSTETIFTVVEGGLQLGAKTVLKK</sequence>
<dbReference type="Pfam" id="PF13475">
    <property type="entry name" value="DUF4116"/>
    <property type="match status" value="1"/>
</dbReference>